<name>W1NVG8_AMBTC</name>
<accession>W1NVG8</accession>
<keyword evidence="6" id="KW-1185">Reference proteome</keyword>
<dbReference type="OMA" id="SWFVKCE"/>
<dbReference type="GO" id="GO:0004497">
    <property type="term" value="F:monooxygenase activity"/>
    <property type="evidence" value="ECO:0007669"/>
    <property type="project" value="InterPro"/>
</dbReference>
<dbReference type="SUPFAM" id="SSF48264">
    <property type="entry name" value="Cytochrome P450"/>
    <property type="match status" value="1"/>
</dbReference>
<protein>
    <recommendedName>
        <fullName evidence="7">Cytochrome P450</fullName>
    </recommendedName>
</protein>
<gene>
    <name evidence="5" type="ORF">AMTR_s00090p00093060</name>
</gene>
<proteinExistence type="inferred from homology"/>
<evidence type="ECO:0000313" key="5">
    <source>
        <dbReference type="EMBL" id="ERN01637.1"/>
    </source>
</evidence>
<dbReference type="HOGENOM" id="CLU_566662_0_0_1"/>
<dbReference type="InterPro" id="IPR001128">
    <property type="entry name" value="Cyt_P450"/>
</dbReference>
<dbReference type="Gene3D" id="1.10.630.10">
    <property type="entry name" value="Cytochrome P450"/>
    <property type="match status" value="2"/>
</dbReference>
<evidence type="ECO:0008006" key="7">
    <source>
        <dbReference type="Google" id="ProtNLM"/>
    </source>
</evidence>
<dbReference type="GO" id="GO:0016705">
    <property type="term" value="F:oxidoreductase activity, acting on paired donors, with incorporation or reduction of molecular oxygen"/>
    <property type="evidence" value="ECO:0007669"/>
    <property type="project" value="InterPro"/>
</dbReference>
<dbReference type="GO" id="GO:0020037">
    <property type="term" value="F:heme binding"/>
    <property type="evidence" value="ECO:0007669"/>
    <property type="project" value="InterPro"/>
</dbReference>
<reference evidence="6" key="1">
    <citation type="journal article" date="2013" name="Science">
        <title>The Amborella genome and the evolution of flowering plants.</title>
        <authorList>
            <consortium name="Amborella Genome Project"/>
        </authorList>
    </citation>
    <scope>NUCLEOTIDE SEQUENCE [LARGE SCALE GENOMIC DNA]</scope>
</reference>
<evidence type="ECO:0000256" key="4">
    <source>
        <dbReference type="ARBA" id="ARBA00023004"/>
    </source>
</evidence>
<organism evidence="5 6">
    <name type="scientific">Amborella trichopoda</name>
    <dbReference type="NCBI Taxonomy" id="13333"/>
    <lineage>
        <taxon>Eukaryota</taxon>
        <taxon>Viridiplantae</taxon>
        <taxon>Streptophyta</taxon>
        <taxon>Embryophyta</taxon>
        <taxon>Tracheophyta</taxon>
        <taxon>Spermatophyta</taxon>
        <taxon>Magnoliopsida</taxon>
        <taxon>Amborellales</taxon>
        <taxon>Amborellaceae</taxon>
        <taxon>Amborella</taxon>
    </lineage>
</organism>
<dbReference type="Proteomes" id="UP000017836">
    <property type="component" value="Unassembled WGS sequence"/>
</dbReference>
<dbReference type="Gramene" id="ERN01637">
    <property type="protein sequence ID" value="ERN01637"/>
    <property type="gene ID" value="AMTR_s00090p00093060"/>
</dbReference>
<keyword evidence="2" id="KW-0479">Metal-binding</keyword>
<dbReference type="InterPro" id="IPR036396">
    <property type="entry name" value="Cyt_P450_sf"/>
</dbReference>
<evidence type="ECO:0000256" key="1">
    <source>
        <dbReference type="ARBA" id="ARBA00010617"/>
    </source>
</evidence>
<dbReference type="AlphaFoldDB" id="W1NVG8"/>
<evidence type="ECO:0000313" key="6">
    <source>
        <dbReference type="Proteomes" id="UP000017836"/>
    </source>
</evidence>
<dbReference type="Pfam" id="PF00067">
    <property type="entry name" value="p450"/>
    <property type="match status" value="2"/>
</dbReference>
<dbReference type="EMBL" id="KI394757">
    <property type="protein sequence ID" value="ERN01637.1"/>
    <property type="molecule type" value="Genomic_DNA"/>
</dbReference>
<comment type="similarity">
    <text evidence="1">Belongs to the cytochrome P450 family.</text>
</comment>
<dbReference type="PANTHER" id="PTHR24296">
    <property type="entry name" value="CYTOCHROME P450"/>
    <property type="match status" value="1"/>
</dbReference>
<keyword evidence="4" id="KW-0408">Iron</keyword>
<sequence>MALLFVFYSLFFLSFLLVIRHFYHNALGPNPKVSYLGPKAYPIVGSLIEFMLNRHRFLEWTTELLSRSPTQTVTHWRLGRVPDVVTANPLNVEHMLKNNFENYPKGPRFISFLHDFLGDGIFNADGDTWKIQRKTASFQFSTKSLRTFMLSVVQSEINQRLIPLLEFVSSSQKLIDLQDVLERFAFDNVCKVAFGSDPACLEFFPMNSGKNSENSGQESSFSDKEYRTFSEKSTIAGKTTGQSSVKSVEKYEVSGECLVNSGGFDDVSREKETLKMRENAFLAAFEEATVLSAWRFLGIVPHFWKVLKFCHVASEKKISDCVRVVHVYANGIVRARYAGMESNDQDLMSPSAADQMLGSSDKQMNEMNGQDLISRFMADQRFGSSDELLRDVVISFILAGRDTTSSALSRFFWLLTCHPEVEKNILAEIQNIRETAG</sequence>
<dbReference type="eggNOG" id="KOG0157">
    <property type="taxonomic scope" value="Eukaryota"/>
</dbReference>
<evidence type="ECO:0000256" key="3">
    <source>
        <dbReference type="ARBA" id="ARBA00023002"/>
    </source>
</evidence>
<dbReference type="GO" id="GO:0005506">
    <property type="term" value="F:iron ion binding"/>
    <property type="evidence" value="ECO:0007669"/>
    <property type="project" value="InterPro"/>
</dbReference>
<evidence type="ECO:0000256" key="2">
    <source>
        <dbReference type="ARBA" id="ARBA00022723"/>
    </source>
</evidence>
<keyword evidence="3" id="KW-0560">Oxidoreductase</keyword>